<feature type="transmembrane region" description="Helical" evidence="6">
    <location>
        <begin position="304"/>
        <end position="323"/>
    </location>
</feature>
<keyword evidence="4 6" id="KW-1133">Transmembrane helix</keyword>
<dbReference type="Proteomes" id="UP000265566">
    <property type="component" value="Chromosome 5"/>
</dbReference>
<feature type="transmembrane region" description="Helical" evidence="6">
    <location>
        <begin position="77"/>
        <end position="99"/>
    </location>
</feature>
<dbReference type="AlphaFoldDB" id="G7K327"/>
<evidence type="ECO:0000256" key="5">
    <source>
        <dbReference type="ARBA" id="ARBA00023136"/>
    </source>
</evidence>
<feature type="transmembrane region" description="Helical" evidence="6">
    <location>
        <begin position="42"/>
        <end position="65"/>
    </location>
</feature>
<feature type="transmembrane region" description="Helical" evidence="6">
    <location>
        <begin position="245"/>
        <end position="266"/>
    </location>
</feature>
<reference evidence="10" key="4">
    <citation type="journal article" date="2018" name="Nat. Plants">
        <title>Whole-genome landscape of Medicago truncatula symbiotic genes.</title>
        <authorList>
            <person name="Pecrix Y."/>
            <person name="Gamas P."/>
            <person name="Carrere S."/>
        </authorList>
    </citation>
    <scope>NUCLEOTIDE SEQUENCE</scope>
    <source>
        <tissue evidence="10">Leaves</tissue>
    </source>
</reference>
<feature type="domain" description="EamA" evidence="8">
    <location>
        <begin position="183"/>
        <end position="318"/>
    </location>
</feature>
<reference evidence="11" key="3">
    <citation type="submission" date="2015-04" db="UniProtKB">
        <authorList>
            <consortium name="EnsemblPlants"/>
        </authorList>
    </citation>
    <scope>IDENTIFICATION</scope>
    <source>
        <strain evidence="11">cv. Jemalong A17</strain>
    </source>
</reference>
<feature type="transmembrane region" description="Helical" evidence="6">
    <location>
        <begin position="9"/>
        <end position="36"/>
    </location>
</feature>
<feature type="region of interest" description="Disordered" evidence="7">
    <location>
        <begin position="332"/>
        <end position="351"/>
    </location>
</feature>
<evidence type="ECO:0000256" key="3">
    <source>
        <dbReference type="ARBA" id="ARBA00022692"/>
    </source>
</evidence>
<evidence type="ECO:0000256" key="4">
    <source>
        <dbReference type="ARBA" id="ARBA00022989"/>
    </source>
</evidence>
<dbReference type="SUPFAM" id="SSF103481">
    <property type="entry name" value="Multidrug resistance efflux transporter EmrE"/>
    <property type="match status" value="2"/>
</dbReference>
<evidence type="ECO:0000256" key="6">
    <source>
        <dbReference type="RuleBase" id="RU363077"/>
    </source>
</evidence>
<comment type="subcellular location">
    <subcellularLocation>
        <location evidence="1 6">Membrane</location>
        <topology evidence="1 6">Multi-pass membrane protein</topology>
    </subcellularLocation>
</comment>
<dbReference type="HOGENOM" id="CLU_025359_3_1_1"/>
<reference evidence="9 12" key="2">
    <citation type="journal article" date="2014" name="BMC Genomics">
        <title>An improved genome release (version Mt4.0) for the model legume Medicago truncatula.</title>
        <authorList>
            <person name="Tang H."/>
            <person name="Krishnakumar V."/>
            <person name="Bidwell S."/>
            <person name="Rosen B."/>
            <person name="Chan A."/>
            <person name="Zhou S."/>
            <person name="Gentzbittel L."/>
            <person name="Childs K.L."/>
            <person name="Yandell M."/>
            <person name="Gundlach H."/>
            <person name="Mayer K.F."/>
            <person name="Schwartz D.C."/>
            <person name="Town C.D."/>
        </authorList>
    </citation>
    <scope>GENOME REANNOTATION</scope>
    <source>
        <strain evidence="11 12">cv. Jemalong A17</strain>
    </source>
</reference>
<dbReference type="PaxDb" id="3880-AET00199"/>
<feature type="transmembrane region" description="Helical" evidence="6">
    <location>
        <begin position="278"/>
        <end position="298"/>
    </location>
</feature>
<dbReference type="GO" id="GO:0005886">
    <property type="term" value="C:plasma membrane"/>
    <property type="evidence" value="ECO:0000318"/>
    <property type="project" value="GO_Central"/>
</dbReference>
<dbReference type="OrthoDB" id="670984at2759"/>
<sequence length="351" mass="39178">MNFNDVKEWFVLSSILWSMIFVQLIVTGTQILSRIILVEGTFIFALTSYRVLVAAVCVAPLAIYFERGQPKNFSCEVLTKIFLNGFVGMSMVMVLYYYGIRDTSATYALNFLNLIPICTFLTAILFRMENLNIHTWNGRAKCVGAILCVAGTLAARLYKGKEFYIAQYHSFHSVAAHKTQMLRGTLFLIGACFSYSAWFFMQVKLVEVFPLRYWGIMLQCVMAAIQSAVIGACVDSSKEAWRLEWNLQLITILYSGALSTAAVFCLQSWAMTIKGPTYPSMFNPLALVFVAFAEAMILGEPLTVGTLLGIVLIIVGLCSFLWGKRNEMPTLPQTNVEGQELPSMVGDHTVP</sequence>
<keyword evidence="12" id="KW-1185">Reference proteome</keyword>
<dbReference type="Proteomes" id="UP000002051">
    <property type="component" value="Chromosome 5"/>
</dbReference>
<accession>G7K327</accession>
<dbReference type="EnsemblPlants" id="AET00199">
    <property type="protein sequence ID" value="AET00199"/>
    <property type="gene ID" value="MTR_5g089390"/>
</dbReference>
<dbReference type="OMA" id="WAITKRG"/>
<feature type="transmembrane region" description="Helical" evidence="6">
    <location>
        <begin position="105"/>
        <end position="126"/>
    </location>
</feature>
<proteinExistence type="inferred from homology"/>
<gene>
    <name evidence="11" type="primary">11429876</name>
    <name evidence="9" type="ordered locus">MTR_5g089390</name>
    <name evidence="10" type="ORF">MtrunA17_Chr5g0441761</name>
</gene>
<evidence type="ECO:0000313" key="12">
    <source>
        <dbReference type="Proteomes" id="UP000002051"/>
    </source>
</evidence>
<protein>
    <recommendedName>
        <fullName evidence="6">WAT1-related protein</fullName>
    </recommendedName>
</protein>
<dbReference type="Gramene" id="rna33127">
    <property type="protein sequence ID" value="RHN57560.1"/>
    <property type="gene ID" value="gene33127"/>
</dbReference>
<evidence type="ECO:0000259" key="8">
    <source>
        <dbReference type="Pfam" id="PF00892"/>
    </source>
</evidence>
<keyword evidence="3 6" id="KW-0812">Transmembrane</keyword>
<evidence type="ECO:0000256" key="1">
    <source>
        <dbReference type="ARBA" id="ARBA00004141"/>
    </source>
</evidence>
<dbReference type="Pfam" id="PF00892">
    <property type="entry name" value="EamA"/>
    <property type="match status" value="2"/>
</dbReference>
<evidence type="ECO:0000256" key="7">
    <source>
        <dbReference type="SAM" id="MobiDB-lite"/>
    </source>
</evidence>
<feature type="domain" description="EamA" evidence="8">
    <location>
        <begin position="19"/>
        <end position="151"/>
    </location>
</feature>
<keyword evidence="5 6" id="KW-0472">Membrane</keyword>
<dbReference type="InterPro" id="IPR037185">
    <property type="entry name" value="EmrE-like"/>
</dbReference>
<evidence type="ECO:0000256" key="2">
    <source>
        <dbReference type="ARBA" id="ARBA00007635"/>
    </source>
</evidence>
<dbReference type="InterPro" id="IPR000620">
    <property type="entry name" value="EamA_dom"/>
</dbReference>
<organism evidence="9 12">
    <name type="scientific">Medicago truncatula</name>
    <name type="common">Barrel medic</name>
    <name type="synonym">Medicago tribuloides</name>
    <dbReference type="NCBI Taxonomy" id="3880"/>
    <lineage>
        <taxon>Eukaryota</taxon>
        <taxon>Viridiplantae</taxon>
        <taxon>Streptophyta</taxon>
        <taxon>Embryophyta</taxon>
        <taxon>Tracheophyta</taxon>
        <taxon>Spermatophyta</taxon>
        <taxon>Magnoliopsida</taxon>
        <taxon>eudicotyledons</taxon>
        <taxon>Gunneridae</taxon>
        <taxon>Pentapetalae</taxon>
        <taxon>rosids</taxon>
        <taxon>fabids</taxon>
        <taxon>Fabales</taxon>
        <taxon>Fabaceae</taxon>
        <taxon>Papilionoideae</taxon>
        <taxon>50 kb inversion clade</taxon>
        <taxon>NPAAA clade</taxon>
        <taxon>Hologalegina</taxon>
        <taxon>IRL clade</taxon>
        <taxon>Trifolieae</taxon>
        <taxon>Medicago</taxon>
    </lineage>
</organism>
<dbReference type="eggNOG" id="ENOG502QSBZ">
    <property type="taxonomic scope" value="Eukaryota"/>
</dbReference>
<dbReference type="GO" id="GO:0022857">
    <property type="term" value="F:transmembrane transporter activity"/>
    <property type="evidence" value="ECO:0007669"/>
    <property type="project" value="InterPro"/>
</dbReference>
<dbReference type="EMBL" id="CM001221">
    <property type="protein sequence ID" value="AET00199.1"/>
    <property type="molecule type" value="Genomic_DNA"/>
</dbReference>
<feature type="transmembrane region" description="Helical" evidence="6">
    <location>
        <begin position="181"/>
        <end position="201"/>
    </location>
</feature>
<comment type="similarity">
    <text evidence="2 6">Belongs to the drug/metabolite transporter (DMT) superfamily. Plant drug/metabolite exporter (P-DME) (TC 2.A.7.4) family.</text>
</comment>
<name>G7K327_MEDTR</name>
<feature type="transmembrane region" description="Helical" evidence="6">
    <location>
        <begin position="213"/>
        <end position="233"/>
    </location>
</feature>
<dbReference type="EMBL" id="PSQE01000005">
    <property type="protein sequence ID" value="RHN57560.1"/>
    <property type="molecule type" value="Genomic_DNA"/>
</dbReference>
<dbReference type="InterPro" id="IPR030184">
    <property type="entry name" value="WAT1-related"/>
</dbReference>
<evidence type="ECO:0000313" key="11">
    <source>
        <dbReference type="EnsemblPlants" id="AET00199"/>
    </source>
</evidence>
<reference evidence="9 12" key="1">
    <citation type="journal article" date="2011" name="Nature">
        <title>The Medicago genome provides insight into the evolution of rhizobial symbioses.</title>
        <authorList>
            <person name="Young N.D."/>
            <person name="Debelle F."/>
            <person name="Oldroyd G.E."/>
            <person name="Geurts R."/>
            <person name="Cannon S.B."/>
            <person name="Udvardi M.K."/>
            <person name="Benedito V.A."/>
            <person name="Mayer K.F."/>
            <person name="Gouzy J."/>
            <person name="Schoof H."/>
            <person name="Van de Peer Y."/>
            <person name="Proost S."/>
            <person name="Cook D.R."/>
            <person name="Meyers B.C."/>
            <person name="Spannagl M."/>
            <person name="Cheung F."/>
            <person name="De Mita S."/>
            <person name="Krishnakumar V."/>
            <person name="Gundlach H."/>
            <person name="Zhou S."/>
            <person name="Mudge J."/>
            <person name="Bharti A.K."/>
            <person name="Murray J.D."/>
            <person name="Naoumkina M.A."/>
            <person name="Rosen B."/>
            <person name="Silverstein K.A."/>
            <person name="Tang H."/>
            <person name="Rombauts S."/>
            <person name="Zhao P.X."/>
            <person name="Zhou P."/>
            <person name="Barbe V."/>
            <person name="Bardou P."/>
            <person name="Bechner M."/>
            <person name="Bellec A."/>
            <person name="Berger A."/>
            <person name="Berges H."/>
            <person name="Bidwell S."/>
            <person name="Bisseling T."/>
            <person name="Choisne N."/>
            <person name="Couloux A."/>
            <person name="Denny R."/>
            <person name="Deshpande S."/>
            <person name="Dai X."/>
            <person name="Doyle J.J."/>
            <person name="Dudez A.M."/>
            <person name="Farmer A.D."/>
            <person name="Fouteau S."/>
            <person name="Franken C."/>
            <person name="Gibelin C."/>
            <person name="Gish J."/>
            <person name="Goldstein S."/>
            <person name="Gonzalez A.J."/>
            <person name="Green P.J."/>
            <person name="Hallab A."/>
            <person name="Hartog M."/>
            <person name="Hua A."/>
            <person name="Humphray S.J."/>
            <person name="Jeong D.H."/>
            <person name="Jing Y."/>
            <person name="Jocker A."/>
            <person name="Kenton S.M."/>
            <person name="Kim D.J."/>
            <person name="Klee K."/>
            <person name="Lai H."/>
            <person name="Lang C."/>
            <person name="Lin S."/>
            <person name="Macmil S.L."/>
            <person name="Magdelenat G."/>
            <person name="Matthews L."/>
            <person name="McCorrison J."/>
            <person name="Monaghan E.L."/>
            <person name="Mun J.H."/>
            <person name="Najar F.Z."/>
            <person name="Nicholson C."/>
            <person name="Noirot C."/>
            <person name="O'Bleness M."/>
            <person name="Paule C.R."/>
            <person name="Poulain J."/>
            <person name="Prion F."/>
            <person name="Qin B."/>
            <person name="Qu C."/>
            <person name="Retzel E.F."/>
            <person name="Riddle C."/>
            <person name="Sallet E."/>
            <person name="Samain S."/>
            <person name="Samson N."/>
            <person name="Sanders I."/>
            <person name="Saurat O."/>
            <person name="Scarpelli C."/>
            <person name="Schiex T."/>
            <person name="Segurens B."/>
            <person name="Severin A.J."/>
            <person name="Sherrier D.J."/>
            <person name="Shi R."/>
            <person name="Sims S."/>
            <person name="Singer S.R."/>
            <person name="Sinharoy S."/>
            <person name="Sterck L."/>
            <person name="Viollet A."/>
            <person name="Wang B.B."/>
            <person name="Wang K."/>
            <person name="Wang M."/>
            <person name="Wang X."/>
            <person name="Warfsmann J."/>
            <person name="Weissenbach J."/>
            <person name="White D.D."/>
            <person name="White J.D."/>
            <person name="Wiley G.B."/>
            <person name="Wincker P."/>
            <person name="Xing Y."/>
            <person name="Yang L."/>
            <person name="Yao Z."/>
            <person name="Ying F."/>
            <person name="Zhai J."/>
            <person name="Zhou L."/>
            <person name="Zuber A."/>
            <person name="Denarie J."/>
            <person name="Dixon R.A."/>
            <person name="May G.D."/>
            <person name="Schwartz D.C."/>
            <person name="Rogers J."/>
            <person name="Quetier F."/>
            <person name="Town C.D."/>
            <person name="Roe B.A."/>
        </authorList>
    </citation>
    <scope>NUCLEOTIDE SEQUENCE [LARGE SCALE GENOMIC DNA]</scope>
    <source>
        <strain evidence="9">A17</strain>
        <strain evidence="11 12">cv. Jemalong A17</strain>
    </source>
</reference>
<evidence type="ECO:0000313" key="9">
    <source>
        <dbReference type="EMBL" id="AET00199.1"/>
    </source>
</evidence>
<dbReference type="PANTHER" id="PTHR31218">
    <property type="entry name" value="WAT1-RELATED PROTEIN"/>
    <property type="match status" value="1"/>
</dbReference>
<evidence type="ECO:0000313" key="10">
    <source>
        <dbReference type="EMBL" id="RHN57560.1"/>
    </source>
</evidence>